<gene>
    <name evidence="2" type="ORF">CLIB1423_18S00936</name>
</gene>
<accession>A0A9P0QU84</accession>
<proteinExistence type="predicted"/>
<sequence length="245" mass="26904">MYLFVLLLFILPGFGLELNLVPPPQNVPKPSVRFTNSDDINLSLFKNPGNVIKLLDQAKKSYAYDNEYESWYSYEFLGDVDISLLNTTYPATDCLDNTAGGSGSGIDLSYEVGLLVTNSIEPSASITMYTFTLAAMIGMEVGPSKTFSGSFTCGVEKGMVGQLTLQPFLVTTPAIRRTKVSFSGGGLVEETEDDNVDDDYTIAPMNLLGERLPAHLHCVTGASQYDPNLRCFEQKEFVINPKDIY</sequence>
<organism evidence="2 3">
    <name type="scientific">[Candida] railenensis</name>
    <dbReference type="NCBI Taxonomy" id="45579"/>
    <lineage>
        <taxon>Eukaryota</taxon>
        <taxon>Fungi</taxon>
        <taxon>Dikarya</taxon>
        <taxon>Ascomycota</taxon>
        <taxon>Saccharomycotina</taxon>
        <taxon>Pichiomycetes</taxon>
        <taxon>Debaryomycetaceae</taxon>
        <taxon>Kurtzmaniella</taxon>
    </lineage>
</organism>
<reference evidence="2" key="1">
    <citation type="submission" date="2022-03" db="EMBL/GenBank/DDBJ databases">
        <authorList>
            <person name="Legras J.-L."/>
            <person name="Devillers H."/>
            <person name="Grondin C."/>
        </authorList>
    </citation>
    <scope>NUCLEOTIDE SEQUENCE</scope>
    <source>
        <strain evidence="2">CLIB 1423</strain>
    </source>
</reference>
<dbReference type="AlphaFoldDB" id="A0A9P0QU84"/>
<feature type="chain" id="PRO_5040492875" evidence="1">
    <location>
        <begin position="16"/>
        <end position="245"/>
    </location>
</feature>
<dbReference type="Proteomes" id="UP000837801">
    <property type="component" value="Unassembled WGS sequence"/>
</dbReference>
<dbReference type="EMBL" id="CAKXYY010000018">
    <property type="protein sequence ID" value="CAH2354666.1"/>
    <property type="molecule type" value="Genomic_DNA"/>
</dbReference>
<feature type="signal peptide" evidence="1">
    <location>
        <begin position="1"/>
        <end position="15"/>
    </location>
</feature>
<name>A0A9P0QU84_9ASCO</name>
<keyword evidence="3" id="KW-1185">Reference proteome</keyword>
<evidence type="ECO:0000313" key="3">
    <source>
        <dbReference type="Proteomes" id="UP000837801"/>
    </source>
</evidence>
<comment type="caution">
    <text evidence="2">The sequence shown here is derived from an EMBL/GenBank/DDBJ whole genome shotgun (WGS) entry which is preliminary data.</text>
</comment>
<evidence type="ECO:0000313" key="2">
    <source>
        <dbReference type="EMBL" id="CAH2354666.1"/>
    </source>
</evidence>
<keyword evidence="1" id="KW-0732">Signal</keyword>
<evidence type="ECO:0000256" key="1">
    <source>
        <dbReference type="SAM" id="SignalP"/>
    </source>
</evidence>
<protein>
    <submittedName>
        <fullName evidence="2">Uncharacterized protein</fullName>
    </submittedName>
</protein>